<dbReference type="Proteomes" id="UP001175000">
    <property type="component" value="Unassembled WGS sequence"/>
</dbReference>
<reference evidence="1" key="1">
    <citation type="submission" date="2023-06" db="EMBL/GenBank/DDBJ databases">
        <title>Genome-scale phylogeny and comparative genomics of the fungal order Sordariales.</title>
        <authorList>
            <consortium name="Lawrence Berkeley National Laboratory"/>
            <person name="Hensen N."/>
            <person name="Bonometti L."/>
            <person name="Westerberg I."/>
            <person name="Brannstrom I.O."/>
            <person name="Guillou S."/>
            <person name="Cros-Aarteil S."/>
            <person name="Calhoun S."/>
            <person name="Haridas S."/>
            <person name="Kuo A."/>
            <person name="Mondo S."/>
            <person name="Pangilinan J."/>
            <person name="Riley R."/>
            <person name="Labutti K."/>
            <person name="Andreopoulos B."/>
            <person name="Lipzen A."/>
            <person name="Chen C."/>
            <person name="Yanf M."/>
            <person name="Daum C."/>
            <person name="Ng V."/>
            <person name="Clum A."/>
            <person name="Steindorff A."/>
            <person name="Ohm R."/>
            <person name="Martin F."/>
            <person name="Silar P."/>
            <person name="Natvig D."/>
            <person name="Lalanne C."/>
            <person name="Gautier V."/>
            <person name="Ament-Velasquez S.L."/>
            <person name="Kruys A."/>
            <person name="Hutchinson M.I."/>
            <person name="Powell A.J."/>
            <person name="Barry K."/>
            <person name="Miller A.N."/>
            <person name="Grigoriev I.V."/>
            <person name="Debuchy R."/>
            <person name="Gladieux P."/>
            <person name="Thoren M.H."/>
            <person name="Johannesson H."/>
        </authorList>
    </citation>
    <scope>NUCLEOTIDE SEQUENCE</scope>
    <source>
        <strain evidence="1">CBS 606.72</strain>
    </source>
</reference>
<dbReference type="AlphaFoldDB" id="A0AA39XGV7"/>
<accession>A0AA39XGV7</accession>
<name>A0AA39XGV7_9PEZI</name>
<evidence type="ECO:0000313" key="1">
    <source>
        <dbReference type="EMBL" id="KAK0633763.1"/>
    </source>
</evidence>
<proteinExistence type="predicted"/>
<organism evidence="1 2">
    <name type="scientific">Immersiella caudata</name>
    <dbReference type="NCBI Taxonomy" id="314043"/>
    <lineage>
        <taxon>Eukaryota</taxon>
        <taxon>Fungi</taxon>
        <taxon>Dikarya</taxon>
        <taxon>Ascomycota</taxon>
        <taxon>Pezizomycotina</taxon>
        <taxon>Sordariomycetes</taxon>
        <taxon>Sordariomycetidae</taxon>
        <taxon>Sordariales</taxon>
        <taxon>Lasiosphaeriaceae</taxon>
        <taxon>Immersiella</taxon>
    </lineage>
</organism>
<keyword evidence="2" id="KW-1185">Reference proteome</keyword>
<protein>
    <submittedName>
        <fullName evidence="1">Uncharacterized protein</fullName>
    </submittedName>
</protein>
<sequence>MTLEATKWADEEMRKHQTCSSIGFRRVQTLIAQANDLATTFSPPDPLQRGRYHSSFVATRKGCSADLCKTRTTSGKQYHLVAEEQPSYARRASAMAFRAGRIYGVQYREPAVACRHLDKRQLGNLHKGSLHCTNGGSTNMHSRVAASTSAGSALPVTSKCAVRWIIGTVKGTPPSGRQLLDETARWRVRPELSCRRDTGATGGWDCCASAAWREF</sequence>
<evidence type="ECO:0000313" key="2">
    <source>
        <dbReference type="Proteomes" id="UP001175000"/>
    </source>
</evidence>
<comment type="caution">
    <text evidence="1">The sequence shown here is derived from an EMBL/GenBank/DDBJ whole genome shotgun (WGS) entry which is preliminary data.</text>
</comment>
<gene>
    <name evidence="1" type="ORF">B0T14DRAFT_507813</name>
</gene>
<dbReference type="EMBL" id="JAULSU010000001">
    <property type="protein sequence ID" value="KAK0633763.1"/>
    <property type="molecule type" value="Genomic_DNA"/>
</dbReference>